<dbReference type="Proteomes" id="UP001224359">
    <property type="component" value="Unassembled WGS sequence"/>
</dbReference>
<evidence type="ECO:0008006" key="4">
    <source>
        <dbReference type="Google" id="ProtNLM"/>
    </source>
</evidence>
<evidence type="ECO:0000313" key="3">
    <source>
        <dbReference type="Proteomes" id="UP001224359"/>
    </source>
</evidence>
<dbReference type="RefSeq" id="WP_306974479.1">
    <property type="nucleotide sequence ID" value="NZ_JAUSTQ010000002.1"/>
</dbReference>
<name>A0ABT9VCI9_9BACI</name>
<dbReference type="Gene3D" id="3.30.1490.480">
    <property type="entry name" value="Endolytic murein transglycosylase"/>
    <property type="match status" value="1"/>
</dbReference>
<sequence>MKPIVMSFSLGLLLSTVIIGVVYFIEIDNEAGAEAMSEEESQLNNEEESITEDEARSYLEDQDHVVLTSSEYEELTNSKKNNEQLKDKISQLEKGNENSEPSQNVGYEMVIEQGMGLEEVASQLQEEGIIEDETKLKEYFRENDYSRSIQTGSFIVTPNMSLKQIAITMTN</sequence>
<dbReference type="EMBL" id="JAUSTQ010000002">
    <property type="protein sequence ID" value="MDQ0158629.1"/>
    <property type="molecule type" value="Genomic_DNA"/>
</dbReference>
<evidence type="ECO:0000256" key="1">
    <source>
        <dbReference type="SAM" id="MobiDB-lite"/>
    </source>
</evidence>
<evidence type="ECO:0000313" key="2">
    <source>
        <dbReference type="EMBL" id="MDQ0158629.1"/>
    </source>
</evidence>
<organism evidence="2 3">
    <name type="scientific">Alkalibacillus salilacus</name>
    <dbReference type="NCBI Taxonomy" id="284582"/>
    <lineage>
        <taxon>Bacteria</taxon>
        <taxon>Bacillati</taxon>
        <taxon>Bacillota</taxon>
        <taxon>Bacilli</taxon>
        <taxon>Bacillales</taxon>
        <taxon>Bacillaceae</taxon>
        <taxon>Alkalibacillus</taxon>
    </lineage>
</organism>
<keyword evidence="3" id="KW-1185">Reference proteome</keyword>
<gene>
    <name evidence="2" type="ORF">J2S77_000585</name>
</gene>
<comment type="caution">
    <text evidence="2">The sequence shown here is derived from an EMBL/GenBank/DDBJ whole genome shotgun (WGS) entry which is preliminary data.</text>
</comment>
<accession>A0ABT9VCI9</accession>
<proteinExistence type="predicted"/>
<feature type="region of interest" description="Disordered" evidence="1">
    <location>
        <begin position="70"/>
        <end position="102"/>
    </location>
</feature>
<reference evidence="2 3" key="1">
    <citation type="submission" date="2023-07" db="EMBL/GenBank/DDBJ databases">
        <title>Genomic Encyclopedia of Type Strains, Phase IV (KMG-IV): sequencing the most valuable type-strain genomes for metagenomic binning, comparative biology and taxonomic classification.</title>
        <authorList>
            <person name="Goeker M."/>
        </authorList>
    </citation>
    <scope>NUCLEOTIDE SEQUENCE [LARGE SCALE GENOMIC DNA]</scope>
    <source>
        <strain evidence="2 3">DSM 16460</strain>
    </source>
</reference>
<feature type="compositionally biased region" description="Basic and acidic residues" evidence="1">
    <location>
        <begin position="76"/>
        <end position="97"/>
    </location>
</feature>
<protein>
    <recommendedName>
        <fullName evidence="4">Endolytic transglycosylase MltG</fullName>
    </recommendedName>
</protein>